<reference evidence="5 6" key="1">
    <citation type="submission" date="2018-05" db="EMBL/GenBank/DDBJ databases">
        <title>Leucothrix arctica sp. nov., isolated from Arctic seawater.</title>
        <authorList>
            <person name="Choi A."/>
            <person name="Baek K."/>
        </authorList>
    </citation>
    <scope>NUCLEOTIDE SEQUENCE [LARGE SCALE GENOMIC DNA]</scope>
    <source>
        <strain evidence="5 6">IMCC9719</strain>
    </source>
</reference>
<sequence>MNTNIQEYPLMKRCQQLGQVLCLSTFLMTLCQAQISLSNDSNLDQLAKVMTESTTYTVSRGDSLSKIAKYLYGRADLWGAIFNANAELLKGNPLAVQPGMQLSIPSLGQAEVSNDSILTGTSNVQAASSTTGYLNSSFDESVPQAKWLYTEGIARAIRREYMTFESAGRIAYLDPKLKEGDRVRKGQVLAYQEQSRPASSLANANAQVVKANTQLTSAQSHVTDANAQLVRAQTQVTVAEASRDEANANLLLAKRTFNRYSILLKQKSASQQEYDQAQAKLAAAQAAVRRAIGQVKAAGAGVSVAKTGIATAKANVNNAKAGINSAKAGLGTAQVTKKESYLVAPIDGVVARINIEQGHYYSPQYLQTQSEQQVFNTAPIILIDPTRFEVSLNLHADQYDAVRVGAEAYLDITKMNASLEERLPNQTAGPNKALGSYQIRGRIHSISPVLNTDLRNFLVTIRTTQGQKLLRDGESVSVWIPRGGAK</sequence>
<dbReference type="Proteomes" id="UP000245506">
    <property type="component" value="Unassembled WGS sequence"/>
</dbReference>
<dbReference type="SUPFAM" id="SSF111369">
    <property type="entry name" value="HlyD-like secretion proteins"/>
    <property type="match status" value="2"/>
</dbReference>
<dbReference type="Pfam" id="PF25876">
    <property type="entry name" value="HH_MFP_RND"/>
    <property type="match status" value="1"/>
</dbReference>
<dbReference type="InterPro" id="IPR050465">
    <property type="entry name" value="UPF0194_transport"/>
</dbReference>
<keyword evidence="6" id="KW-1185">Reference proteome</keyword>
<dbReference type="Gene3D" id="2.40.30.170">
    <property type="match status" value="1"/>
</dbReference>
<dbReference type="RefSeq" id="WP_109821483.1">
    <property type="nucleotide sequence ID" value="NZ_QGKL01000004.1"/>
</dbReference>
<dbReference type="SMART" id="SM00257">
    <property type="entry name" value="LysM"/>
    <property type="match status" value="1"/>
</dbReference>
<comment type="subcellular location">
    <subcellularLocation>
        <location evidence="1">Cell envelope</location>
    </subcellularLocation>
</comment>
<organism evidence="5 6">
    <name type="scientific">Leucothrix arctica</name>
    <dbReference type="NCBI Taxonomy" id="1481894"/>
    <lineage>
        <taxon>Bacteria</taxon>
        <taxon>Pseudomonadati</taxon>
        <taxon>Pseudomonadota</taxon>
        <taxon>Gammaproteobacteria</taxon>
        <taxon>Thiotrichales</taxon>
        <taxon>Thiotrichaceae</taxon>
        <taxon>Leucothrix</taxon>
    </lineage>
</organism>
<dbReference type="Gene3D" id="1.10.287.470">
    <property type="entry name" value="Helix hairpin bin"/>
    <property type="match status" value="1"/>
</dbReference>
<dbReference type="OrthoDB" id="9806939at2"/>
<dbReference type="AlphaFoldDB" id="A0A317CM29"/>
<dbReference type="Gene3D" id="2.40.50.100">
    <property type="match status" value="1"/>
</dbReference>
<dbReference type="Gene3D" id="3.10.350.10">
    <property type="entry name" value="LysM domain"/>
    <property type="match status" value="1"/>
</dbReference>
<gene>
    <name evidence="5" type="ORF">DKT75_00525</name>
</gene>
<feature type="domain" description="LysM" evidence="4">
    <location>
        <begin position="54"/>
        <end position="104"/>
    </location>
</feature>
<evidence type="ECO:0000256" key="1">
    <source>
        <dbReference type="ARBA" id="ARBA00004196"/>
    </source>
</evidence>
<evidence type="ECO:0000313" key="5">
    <source>
        <dbReference type="EMBL" id="PWQ99588.1"/>
    </source>
</evidence>
<protein>
    <recommendedName>
        <fullName evidence="4">LysM domain-containing protein</fullName>
    </recommendedName>
</protein>
<dbReference type="CDD" id="cd00118">
    <property type="entry name" value="LysM"/>
    <property type="match status" value="1"/>
</dbReference>
<evidence type="ECO:0000259" key="4">
    <source>
        <dbReference type="PROSITE" id="PS51782"/>
    </source>
</evidence>
<comment type="caution">
    <text evidence="5">The sequence shown here is derived from an EMBL/GenBank/DDBJ whole genome shotgun (WGS) entry which is preliminary data.</text>
</comment>
<keyword evidence="2 3" id="KW-0175">Coiled coil</keyword>
<proteinExistence type="predicted"/>
<dbReference type="InterPro" id="IPR018392">
    <property type="entry name" value="LysM"/>
</dbReference>
<dbReference type="InterPro" id="IPR036779">
    <property type="entry name" value="LysM_dom_sf"/>
</dbReference>
<evidence type="ECO:0000313" key="6">
    <source>
        <dbReference type="Proteomes" id="UP000245506"/>
    </source>
</evidence>
<dbReference type="InterPro" id="IPR058624">
    <property type="entry name" value="MdtA-like_HH"/>
</dbReference>
<accession>A0A317CM29</accession>
<dbReference type="GO" id="GO:0030313">
    <property type="term" value="C:cell envelope"/>
    <property type="evidence" value="ECO:0007669"/>
    <property type="project" value="UniProtKB-SubCell"/>
</dbReference>
<dbReference type="PANTHER" id="PTHR32347">
    <property type="entry name" value="EFFLUX SYSTEM COMPONENT YKNX-RELATED"/>
    <property type="match status" value="1"/>
</dbReference>
<dbReference type="PROSITE" id="PS51782">
    <property type="entry name" value="LYSM"/>
    <property type="match status" value="1"/>
</dbReference>
<feature type="coiled-coil region" evidence="3">
    <location>
        <begin position="229"/>
        <end position="294"/>
    </location>
</feature>
<dbReference type="EMBL" id="QGKL01000004">
    <property type="protein sequence ID" value="PWQ99588.1"/>
    <property type="molecule type" value="Genomic_DNA"/>
</dbReference>
<evidence type="ECO:0000256" key="3">
    <source>
        <dbReference type="SAM" id="Coils"/>
    </source>
</evidence>
<name>A0A317CM29_9GAMM</name>
<evidence type="ECO:0000256" key="2">
    <source>
        <dbReference type="ARBA" id="ARBA00023054"/>
    </source>
</evidence>